<dbReference type="EMBL" id="JADKYB010000030">
    <property type="protein sequence ID" value="MBM9510051.1"/>
    <property type="molecule type" value="Genomic_DNA"/>
</dbReference>
<name>A0ABS2U385_9ACTN</name>
<dbReference type="Proteomes" id="UP000749040">
    <property type="component" value="Unassembled WGS sequence"/>
</dbReference>
<evidence type="ECO:0000313" key="1">
    <source>
        <dbReference type="EMBL" id="MBM9510051.1"/>
    </source>
</evidence>
<dbReference type="RefSeq" id="WP_205363699.1">
    <property type="nucleotide sequence ID" value="NZ_JADKYB010000030.1"/>
</dbReference>
<protein>
    <submittedName>
        <fullName evidence="1">Uncharacterized protein</fullName>
    </submittedName>
</protein>
<comment type="caution">
    <text evidence="1">The sequence shown here is derived from an EMBL/GenBank/DDBJ whole genome shotgun (WGS) entry which is preliminary data.</text>
</comment>
<accession>A0ABS2U385</accession>
<proteinExistence type="predicted"/>
<keyword evidence="2" id="KW-1185">Reference proteome</keyword>
<organism evidence="1 2">
    <name type="scientific">Actinacidiphila acididurans</name>
    <dbReference type="NCBI Taxonomy" id="2784346"/>
    <lineage>
        <taxon>Bacteria</taxon>
        <taxon>Bacillati</taxon>
        <taxon>Actinomycetota</taxon>
        <taxon>Actinomycetes</taxon>
        <taxon>Kitasatosporales</taxon>
        <taxon>Streptomycetaceae</taxon>
        <taxon>Actinacidiphila</taxon>
    </lineage>
</organism>
<gene>
    <name evidence="1" type="ORF">ITX44_36940</name>
</gene>
<evidence type="ECO:0000313" key="2">
    <source>
        <dbReference type="Proteomes" id="UP000749040"/>
    </source>
</evidence>
<reference evidence="1 2" key="1">
    <citation type="submission" date="2021-01" db="EMBL/GenBank/DDBJ databases">
        <title>Streptomyces acididurans sp. nov., isolated from a peat swamp forest soil.</title>
        <authorList>
            <person name="Chantavorakit T."/>
            <person name="Duangmal K."/>
        </authorList>
    </citation>
    <scope>NUCLEOTIDE SEQUENCE [LARGE SCALE GENOMIC DNA]</scope>
    <source>
        <strain evidence="1 2">KK5PA1</strain>
    </source>
</reference>
<sequence>MTTTPDTTADEEPWAAMRDASWYARPNVHTAKVIHVSGRPAREGILSRCGRSVLNRDLTWTLEDAPEHARCRSNGCRQAWPAATAPAGGGDPR</sequence>